<keyword evidence="5" id="KW-0472">Membrane</keyword>
<organism evidence="7">
    <name type="scientific">uncultured Sphingomonas sp</name>
    <dbReference type="NCBI Taxonomy" id="158754"/>
    <lineage>
        <taxon>Bacteria</taxon>
        <taxon>Pseudomonadati</taxon>
        <taxon>Pseudomonadota</taxon>
        <taxon>Alphaproteobacteria</taxon>
        <taxon>Sphingomonadales</taxon>
        <taxon>Sphingomonadaceae</taxon>
        <taxon>Sphingomonas</taxon>
        <taxon>environmental samples</taxon>
    </lineage>
</organism>
<evidence type="ECO:0000313" key="7">
    <source>
        <dbReference type="EMBL" id="CAA9498712.1"/>
    </source>
</evidence>
<evidence type="ECO:0000256" key="3">
    <source>
        <dbReference type="ARBA" id="ARBA00022692"/>
    </source>
</evidence>
<evidence type="ECO:0000256" key="6">
    <source>
        <dbReference type="SAM" id="MobiDB-lite"/>
    </source>
</evidence>
<evidence type="ECO:0000256" key="2">
    <source>
        <dbReference type="ARBA" id="ARBA00010265"/>
    </source>
</evidence>
<dbReference type="CDD" id="cd16429">
    <property type="entry name" value="VirB10"/>
    <property type="match status" value="1"/>
</dbReference>
<comment type="similarity">
    <text evidence="2">Belongs to the TrbI/VirB10 family.</text>
</comment>
<evidence type="ECO:0000256" key="1">
    <source>
        <dbReference type="ARBA" id="ARBA00004167"/>
    </source>
</evidence>
<dbReference type="AlphaFoldDB" id="A0A6J4SN92"/>
<comment type="subcellular location">
    <subcellularLocation>
        <location evidence="1">Membrane</location>
        <topology evidence="1">Single-pass membrane protein</topology>
    </subcellularLocation>
</comment>
<keyword evidence="4" id="KW-1133">Transmembrane helix</keyword>
<evidence type="ECO:0000256" key="4">
    <source>
        <dbReference type="ARBA" id="ARBA00022989"/>
    </source>
</evidence>
<gene>
    <name evidence="7" type="ORF">AVDCRST_MAG09-465</name>
</gene>
<feature type="region of interest" description="Disordered" evidence="6">
    <location>
        <begin position="166"/>
        <end position="223"/>
    </location>
</feature>
<dbReference type="GO" id="GO:0016020">
    <property type="term" value="C:membrane"/>
    <property type="evidence" value="ECO:0007669"/>
    <property type="project" value="UniProtKB-SubCell"/>
</dbReference>
<feature type="compositionally biased region" description="Low complexity" evidence="6">
    <location>
        <begin position="204"/>
        <end position="220"/>
    </location>
</feature>
<protein>
    <submittedName>
        <fullName evidence="7">Inner membrane protein of type IV secretion of T-DNA complex, TonB-like, VirB10</fullName>
    </submittedName>
</protein>
<feature type="compositionally biased region" description="Low complexity" evidence="6">
    <location>
        <begin position="173"/>
        <end position="196"/>
    </location>
</feature>
<dbReference type="EMBL" id="CADCVZ010000013">
    <property type="protein sequence ID" value="CAA9498712.1"/>
    <property type="molecule type" value="Genomic_DNA"/>
</dbReference>
<feature type="region of interest" description="Disordered" evidence="6">
    <location>
        <begin position="110"/>
        <end position="134"/>
    </location>
</feature>
<dbReference type="Pfam" id="PF03743">
    <property type="entry name" value="TrbI"/>
    <property type="match status" value="1"/>
</dbReference>
<name>A0A6J4SN92_9SPHN</name>
<keyword evidence="3" id="KW-0812">Transmembrane</keyword>
<dbReference type="RefSeq" id="WP_294172133.1">
    <property type="nucleotide sequence ID" value="NZ_CADCVZ010000013.1"/>
</dbReference>
<accession>A0A6J4SN92</accession>
<reference evidence="7" key="1">
    <citation type="submission" date="2020-02" db="EMBL/GenBank/DDBJ databases">
        <authorList>
            <person name="Meier V. D."/>
        </authorList>
    </citation>
    <scope>NUCLEOTIDE SEQUENCE</scope>
    <source>
        <strain evidence="7">AVDCRST_MAG09</strain>
    </source>
</reference>
<evidence type="ECO:0000256" key="5">
    <source>
        <dbReference type="ARBA" id="ARBA00023136"/>
    </source>
</evidence>
<dbReference type="InterPro" id="IPR005498">
    <property type="entry name" value="T4SS_VirB10/TraB/TrbI"/>
</dbReference>
<feature type="region of interest" description="Disordered" evidence="6">
    <location>
        <begin position="1"/>
        <end position="32"/>
    </location>
</feature>
<proteinExistence type="inferred from homology"/>
<dbReference type="InterPro" id="IPR042217">
    <property type="entry name" value="T4SS_VirB10/TrbI"/>
</dbReference>
<sequence>MDAAKTSFAPRADDIVSPASRTHGPLVPYDPRGDMDDHALVEASRMAYPAVAARSAGKDKAGLIAGGSAAVVLGLATFWGLSSGRDAQRAVAPPPAAATTEQALPLIPPPTPEQLSAMDPAGAAAPQSSLVFSSPAPTYPQLGLPVAQPAAPAGPTAADRLRSPTLLFDSSGPVAADPSPAATAAAGAPAPAKPAAGQDEFAAKADASASDSATATRMADPASTVSQGTLIPAVLETTINSDLPGFARAVVSQDVRSFDGSRVLIPRSSRLIGQYRSGLAAGQTRVYVLWSRLIRPDGVSVAIASPGTDEAGTSGLTGDVKSHFFKRFGSAMLLSVVGAASAIGTGGASLLVSGGGGAAGVAAQQNGAIPPTVRVQQGHPVRVFTARDLNFSQVSTAPRP</sequence>
<dbReference type="Gene3D" id="2.40.128.260">
    <property type="entry name" value="Type IV secretion system, VirB10/TraB/TrbI"/>
    <property type="match status" value="2"/>
</dbReference>